<dbReference type="AlphaFoldDB" id="A0A2N8Z955"/>
<reference evidence="1 2" key="1">
    <citation type="submission" date="2017-10" db="EMBL/GenBank/DDBJ databases">
        <authorList>
            <person name="Banno H."/>
            <person name="Chua N.-H."/>
        </authorList>
    </citation>
    <scope>NUCLEOTIDE SEQUENCE [LARGE SCALE GENOMIC DNA]</scope>
    <source>
        <strain evidence="1">Vibrio tapetis CECT4600</strain>
    </source>
</reference>
<name>A0A2N8Z955_9VIBR</name>
<evidence type="ECO:0000313" key="1">
    <source>
        <dbReference type="EMBL" id="SON48454.1"/>
    </source>
</evidence>
<dbReference type="Proteomes" id="UP000235828">
    <property type="component" value="Chromosome A"/>
</dbReference>
<dbReference type="KEGG" id="vta:A0475"/>
<accession>A0A2N8Z955</accession>
<organism evidence="1 2">
    <name type="scientific">Vibrio tapetis subsp. tapetis</name>
    <dbReference type="NCBI Taxonomy" id="1671868"/>
    <lineage>
        <taxon>Bacteria</taxon>
        <taxon>Pseudomonadati</taxon>
        <taxon>Pseudomonadota</taxon>
        <taxon>Gammaproteobacteria</taxon>
        <taxon>Vibrionales</taxon>
        <taxon>Vibrionaceae</taxon>
        <taxon>Vibrio</taxon>
    </lineage>
</organism>
<keyword evidence="2" id="KW-1185">Reference proteome</keyword>
<gene>
    <name evidence="1" type="ORF">VTAP4600_A0475</name>
</gene>
<proteinExistence type="predicted"/>
<protein>
    <submittedName>
        <fullName evidence="1">Uncharacterized protein</fullName>
    </submittedName>
</protein>
<dbReference type="EMBL" id="LT960611">
    <property type="protein sequence ID" value="SON48454.1"/>
    <property type="molecule type" value="Genomic_DNA"/>
</dbReference>
<evidence type="ECO:0000313" key="2">
    <source>
        <dbReference type="Proteomes" id="UP000235828"/>
    </source>
</evidence>
<sequence length="49" mass="5622">MLSLNQTIIYDYSIDIFELRENATNFTRELTLASVVSNESGLPALHRKH</sequence>